<evidence type="ECO:0000313" key="2">
    <source>
        <dbReference type="Proteomes" id="UP000436016"/>
    </source>
</evidence>
<dbReference type="EMBL" id="WUWG01000001">
    <property type="protein sequence ID" value="MXU64127.1"/>
    <property type="molecule type" value="Genomic_DNA"/>
</dbReference>
<organism evidence="1 2">
    <name type="scientific">Oceanomicrobium pacificus</name>
    <dbReference type="NCBI Taxonomy" id="2692916"/>
    <lineage>
        <taxon>Bacteria</taxon>
        <taxon>Pseudomonadati</taxon>
        <taxon>Pseudomonadota</taxon>
        <taxon>Alphaproteobacteria</taxon>
        <taxon>Rhodobacterales</taxon>
        <taxon>Paracoccaceae</taxon>
        <taxon>Oceanomicrobium</taxon>
    </lineage>
</organism>
<keyword evidence="2" id="KW-1185">Reference proteome</keyword>
<evidence type="ECO:0000313" key="1">
    <source>
        <dbReference type="EMBL" id="MXU64127.1"/>
    </source>
</evidence>
<dbReference type="AlphaFoldDB" id="A0A6B0TIC9"/>
<reference evidence="1 2" key="1">
    <citation type="submission" date="2019-12" db="EMBL/GenBank/DDBJ databases">
        <title>Strain KN286 was isolated from seawater, which was collected from Caroline Seamount in the tropical western Pacific.</title>
        <authorList>
            <person name="Wang Q."/>
        </authorList>
    </citation>
    <scope>NUCLEOTIDE SEQUENCE [LARGE SCALE GENOMIC DNA]</scope>
    <source>
        <strain evidence="1 2">KN286</strain>
    </source>
</reference>
<accession>A0A6B0TIC9</accession>
<protein>
    <submittedName>
        <fullName evidence="1">Uncharacterized protein</fullName>
    </submittedName>
</protein>
<name>A0A6B0TIC9_9RHOB</name>
<comment type="caution">
    <text evidence="1">The sequence shown here is derived from an EMBL/GenBank/DDBJ whole genome shotgun (WGS) entry which is preliminary data.</text>
</comment>
<sequence>MSDQVGKLVAVAISTENVEEAVSALRMARKKQPHGVLDADISPNWTKFHREKQELSDRVAAFEEERNAFLRRVTAEEDGKTRRGSGWWRTAPRKLAVLTILTGVTIAGTGYATGALNRDIPMSKFASVESICGHLVKAGIVACGR</sequence>
<dbReference type="RefSeq" id="WP_160851226.1">
    <property type="nucleotide sequence ID" value="NZ_WUWG01000001.1"/>
</dbReference>
<gene>
    <name evidence="1" type="ORF">GSH16_01610</name>
</gene>
<proteinExistence type="predicted"/>
<dbReference type="Proteomes" id="UP000436016">
    <property type="component" value="Unassembled WGS sequence"/>
</dbReference>